<dbReference type="RefSeq" id="WP_068881242.1">
    <property type="nucleotide sequence ID" value="NZ_LNTU01000004.1"/>
</dbReference>
<dbReference type="Proteomes" id="UP000070107">
    <property type="component" value="Unassembled WGS sequence"/>
</dbReference>
<evidence type="ECO:0000256" key="1">
    <source>
        <dbReference type="ARBA" id="ARBA00023015"/>
    </source>
</evidence>
<dbReference type="GO" id="GO:0006355">
    <property type="term" value="P:regulation of DNA-templated transcription"/>
    <property type="evidence" value="ECO:0007669"/>
    <property type="project" value="InterPro"/>
</dbReference>
<dbReference type="SMART" id="SM00421">
    <property type="entry name" value="HTH_LUXR"/>
    <property type="match status" value="1"/>
</dbReference>
<accession>A0A135HXT0</accession>
<reference evidence="5 6" key="1">
    <citation type="submission" date="2015-11" db="EMBL/GenBank/DDBJ databases">
        <title>Draft genome sequence of Paramesorhizobium deserti A-3-E, a strain highly resistant to diverse beta-lactam antibiotics.</title>
        <authorList>
            <person name="Lv R."/>
            <person name="Yang X."/>
            <person name="Fang N."/>
            <person name="Guo J."/>
            <person name="Luo X."/>
            <person name="Peng F."/>
            <person name="Yang R."/>
            <person name="Cui Y."/>
            <person name="Fang C."/>
            <person name="Song Y."/>
        </authorList>
    </citation>
    <scope>NUCLEOTIDE SEQUENCE [LARGE SCALE GENOMIC DNA]</scope>
    <source>
        <strain evidence="5 6">A-3-E</strain>
    </source>
</reference>
<dbReference type="OrthoDB" id="343383at2"/>
<dbReference type="Gene3D" id="1.10.10.10">
    <property type="entry name" value="Winged helix-like DNA-binding domain superfamily/Winged helix DNA-binding domain"/>
    <property type="match status" value="1"/>
</dbReference>
<feature type="domain" description="HTH luxR-type" evidence="4">
    <location>
        <begin position="181"/>
        <end position="244"/>
    </location>
</feature>
<evidence type="ECO:0000313" key="6">
    <source>
        <dbReference type="Proteomes" id="UP000070107"/>
    </source>
</evidence>
<dbReference type="EMBL" id="LNTU01000004">
    <property type="protein sequence ID" value="KXF78002.1"/>
    <property type="molecule type" value="Genomic_DNA"/>
</dbReference>
<keyword evidence="3" id="KW-0804">Transcription</keyword>
<protein>
    <submittedName>
        <fullName evidence="5">LuxR family transcriptional regulator</fullName>
    </submittedName>
</protein>
<organism evidence="5 6">
    <name type="scientific">Paramesorhizobium deserti</name>
    <dbReference type="NCBI Taxonomy" id="1494590"/>
    <lineage>
        <taxon>Bacteria</taxon>
        <taxon>Pseudomonadati</taxon>
        <taxon>Pseudomonadota</taxon>
        <taxon>Alphaproteobacteria</taxon>
        <taxon>Hyphomicrobiales</taxon>
        <taxon>Phyllobacteriaceae</taxon>
        <taxon>Paramesorhizobium</taxon>
    </lineage>
</organism>
<dbReference type="PRINTS" id="PR00038">
    <property type="entry name" value="HTHLUXR"/>
</dbReference>
<proteinExistence type="predicted"/>
<dbReference type="PROSITE" id="PS00622">
    <property type="entry name" value="HTH_LUXR_1"/>
    <property type="match status" value="1"/>
</dbReference>
<dbReference type="PROSITE" id="PS50043">
    <property type="entry name" value="HTH_LUXR_2"/>
    <property type="match status" value="1"/>
</dbReference>
<dbReference type="Pfam" id="PF00196">
    <property type="entry name" value="GerE"/>
    <property type="match status" value="1"/>
</dbReference>
<keyword evidence="1" id="KW-0805">Transcription regulation</keyword>
<dbReference type="InterPro" id="IPR036388">
    <property type="entry name" value="WH-like_DNA-bd_sf"/>
</dbReference>
<evidence type="ECO:0000313" key="5">
    <source>
        <dbReference type="EMBL" id="KXF78002.1"/>
    </source>
</evidence>
<dbReference type="AlphaFoldDB" id="A0A135HXT0"/>
<dbReference type="InterPro" id="IPR016032">
    <property type="entry name" value="Sig_transdc_resp-reg_C-effctor"/>
</dbReference>
<dbReference type="PANTHER" id="PTHR44688:SF16">
    <property type="entry name" value="DNA-BINDING TRANSCRIPTIONAL ACTIVATOR DEVR_DOSR"/>
    <property type="match status" value="1"/>
</dbReference>
<name>A0A135HXT0_9HYPH</name>
<comment type="caution">
    <text evidence="5">The sequence shown here is derived from an EMBL/GenBank/DDBJ whole genome shotgun (WGS) entry which is preliminary data.</text>
</comment>
<dbReference type="InterPro" id="IPR000792">
    <property type="entry name" value="Tscrpt_reg_LuxR_C"/>
</dbReference>
<dbReference type="STRING" id="1494590.ATN84_24650"/>
<evidence type="ECO:0000256" key="2">
    <source>
        <dbReference type="ARBA" id="ARBA00023125"/>
    </source>
</evidence>
<gene>
    <name evidence="5" type="ORF">ATN84_24650</name>
</gene>
<evidence type="ECO:0000259" key="4">
    <source>
        <dbReference type="PROSITE" id="PS50043"/>
    </source>
</evidence>
<keyword evidence="6" id="KW-1185">Reference proteome</keyword>
<evidence type="ECO:0000256" key="3">
    <source>
        <dbReference type="ARBA" id="ARBA00023163"/>
    </source>
</evidence>
<dbReference type="GO" id="GO:0003677">
    <property type="term" value="F:DNA binding"/>
    <property type="evidence" value="ECO:0007669"/>
    <property type="project" value="UniProtKB-KW"/>
</dbReference>
<dbReference type="SUPFAM" id="SSF46894">
    <property type="entry name" value="C-terminal effector domain of the bipartite response regulators"/>
    <property type="match status" value="1"/>
</dbReference>
<sequence>MPSMGLIDPQRAAALLDARNLETFSERLLDTAYSTAGVEELFAYRIGDGAPETLASSSGLVDAAERAEAYARRFHRSDPAVAVRLAARPGTGFFCRIPTDAIALGAYRKLCFEQPRFTEKICFGWRAGDHSLVVTFYQRHRDEPDMAQLGALAQIAITGLTRLLQYPGQGGTLIHRIERRLAETHRVLTPRECAVCARTLAGRTAREIGEELGLGYGTVLTYRQRAYEKLGLSKANDLLPAFLD</sequence>
<dbReference type="PANTHER" id="PTHR44688">
    <property type="entry name" value="DNA-BINDING TRANSCRIPTIONAL ACTIVATOR DEVR_DOSR"/>
    <property type="match status" value="1"/>
</dbReference>
<keyword evidence="2" id="KW-0238">DNA-binding</keyword>